<gene>
    <name evidence="1" type="ORF">K3G42_023372</name>
</gene>
<name>A0ACB8FEA3_9SAUR</name>
<keyword evidence="2" id="KW-1185">Reference proteome</keyword>
<organism evidence="1 2">
    <name type="scientific">Sphaerodactylus townsendi</name>
    <dbReference type="NCBI Taxonomy" id="933632"/>
    <lineage>
        <taxon>Eukaryota</taxon>
        <taxon>Metazoa</taxon>
        <taxon>Chordata</taxon>
        <taxon>Craniata</taxon>
        <taxon>Vertebrata</taxon>
        <taxon>Euteleostomi</taxon>
        <taxon>Lepidosauria</taxon>
        <taxon>Squamata</taxon>
        <taxon>Bifurcata</taxon>
        <taxon>Gekkota</taxon>
        <taxon>Sphaerodactylidae</taxon>
        <taxon>Sphaerodactylus</taxon>
    </lineage>
</organism>
<reference evidence="1" key="1">
    <citation type="submission" date="2021-08" db="EMBL/GenBank/DDBJ databases">
        <title>The first chromosome-level gecko genome reveals the dynamic sex chromosomes of Neotropical dwarf geckos (Sphaerodactylidae: Sphaerodactylus).</title>
        <authorList>
            <person name="Pinto B.J."/>
            <person name="Keating S.E."/>
            <person name="Gamble T."/>
        </authorList>
    </citation>
    <scope>NUCLEOTIDE SEQUENCE</scope>
    <source>
        <strain evidence="1">TG3544</strain>
    </source>
</reference>
<evidence type="ECO:0000313" key="1">
    <source>
        <dbReference type="EMBL" id="KAH8003720.1"/>
    </source>
</evidence>
<accession>A0ACB8FEA3</accession>
<dbReference type="EMBL" id="CM037622">
    <property type="protein sequence ID" value="KAH8003720.1"/>
    <property type="molecule type" value="Genomic_DNA"/>
</dbReference>
<sequence length="99" mass="10928">MTTTASQKGINWQAQFLPSGQAELFHSPSLRTTDPLVVVSLKSAGLACTLITLWMSPTGRNACGPFPQNTRDRKVKNYLITFLSLNARKHLDAGFSEEF</sequence>
<dbReference type="Proteomes" id="UP000827872">
    <property type="component" value="Linkage Group LG09"/>
</dbReference>
<proteinExistence type="predicted"/>
<evidence type="ECO:0000313" key="2">
    <source>
        <dbReference type="Proteomes" id="UP000827872"/>
    </source>
</evidence>
<comment type="caution">
    <text evidence="1">The sequence shown here is derived from an EMBL/GenBank/DDBJ whole genome shotgun (WGS) entry which is preliminary data.</text>
</comment>
<protein>
    <submittedName>
        <fullName evidence="1">Uncharacterized protein</fullName>
    </submittedName>
</protein>